<dbReference type="SMART" id="SM00490">
    <property type="entry name" value="HELICc"/>
    <property type="match status" value="1"/>
</dbReference>
<dbReference type="NCBIfam" id="TIGR01970">
    <property type="entry name" value="DEAH_box_HrpB"/>
    <property type="match status" value="1"/>
</dbReference>
<dbReference type="PANTHER" id="PTHR43519:SF1">
    <property type="entry name" value="ATP-DEPENDENT RNA HELICASE HRPB"/>
    <property type="match status" value="1"/>
</dbReference>
<gene>
    <name evidence="7" type="ORF">J3R75_001107</name>
</gene>
<dbReference type="CDD" id="cd18791">
    <property type="entry name" value="SF2_C_RHA"/>
    <property type="match status" value="1"/>
</dbReference>
<dbReference type="Pfam" id="PF00271">
    <property type="entry name" value="Helicase_C"/>
    <property type="match status" value="1"/>
</dbReference>
<dbReference type="Pfam" id="PF08482">
    <property type="entry name" value="HrpB_C"/>
    <property type="match status" value="1"/>
</dbReference>
<evidence type="ECO:0000256" key="4">
    <source>
        <dbReference type="ARBA" id="ARBA00022840"/>
    </source>
</evidence>
<dbReference type="PROSITE" id="PS51194">
    <property type="entry name" value="HELICASE_CTER"/>
    <property type="match status" value="1"/>
</dbReference>
<dbReference type="AlphaFoldDB" id="A0AAE4AN29"/>
<dbReference type="InterPro" id="IPR049614">
    <property type="entry name" value="HrpB_DEXH"/>
</dbReference>
<keyword evidence="1" id="KW-0547">Nucleotide-binding</keyword>
<dbReference type="InterPro" id="IPR011545">
    <property type="entry name" value="DEAD/DEAH_box_helicase_dom"/>
</dbReference>
<dbReference type="PROSITE" id="PS51192">
    <property type="entry name" value="HELICASE_ATP_BIND_1"/>
    <property type="match status" value="1"/>
</dbReference>
<dbReference type="GO" id="GO:0003676">
    <property type="term" value="F:nucleic acid binding"/>
    <property type="evidence" value="ECO:0007669"/>
    <property type="project" value="InterPro"/>
</dbReference>
<dbReference type="InterPro" id="IPR007502">
    <property type="entry name" value="Helicase-assoc_dom"/>
</dbReference>
<evidence type="ECO:0000313" key="7">
    <source>
        <dbReference type="EMBL" id="MDQ0289000.1"/>
    </source>
</evidence>
<evidence type="ECO:0000259" key="5">
    <source>
        <dbReference type="PROSITE" id="PS51192"/>
    </source>
</evidence>
<dbReference type="SMART" id="SM00487">
    <property type="entry name" value="DEXDc"/>
    <property type="match status" value="1"/>
</dbReference>
<dbReference type="EC" id="3.6.4.13" evidence="7"/>
<dbReference type="Proteomes" id="UP001238163">
    <property type="component" value="Unassembled WGS sequence"/>
</dbReference>
<dbReference type="FunFam" id="3.40.50.300:FF:002125">
    <property type="entry name" value="ATP-dependent helicase HrpB"/>
    <property type="match status" value="1"/>
</dbReference>
<organism evidence="7 8">
    <name type="scientific">Oligosphaera ethanolica</name>
    <dbReference type="NCBI Taxonomy" id="760260"/>
    <lineage>
        <taxon>Bacteria</taxon>
        <taxon>Pseudomonadati</taxon>
        <taxon>Lentisphaerota</taxon>
        <taxon>Oligosphaeria</taxon>
        <taxon>Oligosphaerales</taxon>
        <taxon>Oligosphaeraceae</taxon>
        <taxon>Oligosphaera</taxon>
    </lineage>
</organism>
<sequence>MPRLPIYDIEASFLAALRASGQVVLTAPTGSGKSTQIPRMMLPLLPAGERILVLQPRRLAARMLAERVAEELGEKPGGLVGYQTRFERCHGADTRILFITEGILPRMLQGDRALRGIGAIIFDEFHERSLHVDLGLALARECRQCYRPDLRLVVMSATIVAEPLQAYLDGCPHIHADGRCYPVTTSYLPPAPRQPVTSAAAMAARQIIASGEIGDILIFMPGVYEIRQTADECRRLCGAASVSVLPLYGEMPPEEQHQVMAPADKRKIIIATNIAETSLTIPGVRIVIDSGQARSNRYDAVRGVNMLETRPIARDSADQRAGRAGREAPGSCWRLWSELEHNAKPSRSLPEIQRVDLAETLMLSNAFGFHAPAAFPWFEAPPERAITGAQRLLEELGILRKNHGGLSDLGRQLLPFPAHPRLSMLMWLGAQAGCFGHCALAAAIIAGRPLITGRSGGGEQRRQRRQDARQLSRAEALPQSDFFTLFGLLDAARDGRFDLETCQSLGIHAGAARDVWRDAGEYSRLAQRASWPTRDEEGREIAFLQCLLRAFPDRIAKRRDAGTLLCLLADGRYAELSKDSVARDEPLLIVAEIREGIASSGLQSSKLSIGLASGCREEWLWEFFPDEWVDSDDISWDEKLQQVVSRRTLSCLGLLMEESIRQQPDVTVAAEVIAQRLDEGKLALPGWDDDVEAWIARVRWLAEIFPERQLPTYSEQDRQAIHRRLCAGEYSFRAVKAKSCLEAARQQLSPQDRQFVDQMAPAQIMLPKGRRMRIEYRPGLPAKGRARIQDLYDLKSEALNIAGGRAKLLLDILAPNMRTVQITDDLPRFWEVHYPRLRSELSRRYPKHEWR</sequence>
<dbReference type="SMART" id="SM00847">
    <property type="entry name" value="HA2"/>
    <property type="match status" value="1"/>
</dbReference>
<keyword evidence="3 7" id="KW-0347">Helicase</keyword>
<reference evidence="7" key="1">
    <citation type="submission" date="2023-07" db="EMBL/GenBank/DDBJ databases">
        <title>Genomic Encyclopedia of Type Strains, Phase IV (KMG-IV): sequencing the most valuable type-strain genomes for metagenomic binning, comparative biology and taxonomic classification.</title>
        <authorList>
            <person name="Goeker M."/>
        </authorList>
    </citation>
    <scope>NUCLEOTIDE SEQUENCE</scope>
    <source>
        <strain evidence="7">DSM 24202</strain>
    </source>
</reference>
<accession>A0AAE4AN29</accession>
<dbReference type="InterPro" id="IPR027417">
    <property type="entry name" value="P-loop_NTPase"/>
</dbReference>
<evidence type="ECO:0000259" key="6">
    <source>
        <dbReference type="PROSITE" id="PS51194"/>
    </source>
</evidence>
<keyword evidence="2 7" id="KW-0378">Hydrolase</keyword>
<feature type="domain" description="Helicase C-terminal" evidence="6">
    <location>
        <begin position="203"/>
        <end position="368"/>
    </location>
</feature>
<dbReference type="PIRSF" id="PIRSF005496">
    <property type="entry name" value="ATP_hel_hrpB"/>
    <property type="match status" value="1"/>
</dbReference>
<evidence type="ECO:0000256" key="2">
    <source>
        <dbReference type="ARBA" id="ARBA00022801"/>
    </source>
</evidence>
<dbReference type="InterPro" id="IPR001650">
    <property type="entry name" value="Helicase_C-like"/>
</dbReference>
<dbReference type="CDD" id="cd17990">
    <property type="entry name" value="DEXHc_HrpB"/>
    <property type="match status" value="1"/>
</dbReference>
<evidence type="ECO:0000256" key="3">
    <source>
        <dbReference type="ARBA" id="ARBA00022806"/>
    </source>
</evidence>
<proteinExistence type="predicted"/>
<dbReference type="InterPro" id="IPR014001">
    <property type="entry name" value="Helicase_ATP-bd"/>
</dbReference>
<evidence type="ECO:0000313" key="8">
    <source>
        <dbReference type="Proteomes" id="UP001238163"/>
    </source>
</evidence>
<dbReference type="GO" id="GO:0016787">
    <property type="term" value="F:hydrolase activity"/>
    <property type="evidence" value="ECO:0007669"/>
    <property type="project" value="UniProtKB-KW"/>
</dbReference>
<dbReference type="EMBL" id="JAUSVL010000001">
    <property type="protein sequence ID" value="MDQ0289000.1"/>
    <property type="molecule type" value="Genomic_DNA"/>
</dbReference>
<dbReference type="InterPro" id="IPR013689">
    <property type="entry name" value="RNA_helicase_ATP-dep_HrpB_C"/>
</dbReference>
<dbReference type="SUPFAM" id="SSF52540">
    <property type="entry name" value="P-loop containing nucleoside triphosphate hydrolases"/>
    <property type="match status" value="1"/>
</dbReference>
<comment type="caution">
    <text evidence="7">The sequence shown here is derived from an EMBL/GenBank/DDBJ whole genome shotgun (WGS) entry which is preliminary data.</text>
</comment>
<dbReference type="RefSeq" id="WP_307260341.1">
    <property type="nucleotide sequence ID" value="NZ_JAUSVL010000001.1"/>
</dbReference>
<dbReference type="Pfam" id="PF00270">
    <property type="entry name" value="DEAD"/>
    <property type="match status" value="1"/>
</dbReference>
<keyword evidence="4" id="KW-0067">ATP-binding</keyword>
<dbReference type="InterPro" id="IPR010225">
    <property type="entry name" value="HrpB"/>
</dbReference>
<keyword evidence="8" id="KW-1185">Reference proteome</keyword>
<dbReference type="PANTHER" id="PTHR43519">
    <property type="entry name" value="ATP-DEPENDENT RNA HELICASE HRPB"/>
    <property type="match status" value="1"/>
</dbReference>
<name>A0AAE4AN29_9BACT</name>
<dbReference type="GO" id="GO:0005524">
    <property type="term" value="F:ATP binding"/>
    <property type="evidence" value="ECO:0007669"/>
    <property type="project" value="UniProtKB-KW"/>
</dbReference>
<dbReference type="Gene3D" id="1.20.120.1080">
    <property type="match status" value="1"/>
</dbReference>
<dbReference type="GO" id="GO:0003724">
    <property type="term" value="F:RNA helicase activity"/>
    <property type="evidence" value="ECO:0007669"/>
    <property type="project" value="UniProtKB-EC"/>
</dbReference>
<protein>
    <submittedName>
        <fullName evidence="7">ATP-dependent helicase HrpB</fullName>
        <ecNumber evidence="7">3.6.4.13</ecNumber>
    </submittedName>
</protein>
<feature type="domain" description="Helicase ATP-binding" evidence="5">
    <location>
        <begin position="14"/>
        <end position="177"/>
    </location>
</feature>
<dbReference type="Gene3D" id="3.40.50.300">
    <property type="entry name" value="P-loop containing nucleotide triphosphate hydrolases"/>
    <property type="match status" value="2"/>
</dbReference>
<evidence type="ECO:0000256" key="1">
    <source>
        <dbReference type="ARBA" id="ARBA00022741"/>
    </source>
</evidence>